<evidence type="ECO:0000313" key="2">
    <source>
        <dbReference type="EMBL" id="AKQ69164.1"/>
    </source>
</evidence>
<dbReference type="EMBL" id="CP012109">
    <property type="protein sequence ID" value="AKQ69164.1"/>
    <property type="molecule type" value="Genomic_DNA"/>
</dbReference>
<dbReference type="AlphaFoldDB" id="A0A0H4X200"/>
<gene>
    <name evidence="2" type="ORF">A176_006076</name>
</gene>
<dbReference type="Proteomes" id="UP000009026">
    <property type="component" value="Chromosome"/>
</dbReference>
<dbReference type="InterPro" id="IPR045426">
    <property type="entry name" value="ADYC"/>
</dbReference>
<proteinExistence type="predicted"/>
<reference evidence="2 3" key="1">
    <citation type="journal article" date="2016" name="PLoS ONE">
        <title>Complete Genome Sequence and Comparative Genomics of a Novel Myxobacterium Myxococcus hansupus.</title>
        <authorList>
            <person name="Sharma G."/>
            <person name="Narwani T."/>
            <person name="Subramanian S."/>
        </authorList>
    </citation>
    <scope>NUCLEOTIDE SEQUENCE [LARGE SCALE GENOMIC DNA]</scope>
    <source>
        <strain evidence="3">mixupus</strain>
    </source>
</reference>
<dbReference type="PATRIC" id="fig|1297742.4.peg.6167"/>
<evidence type="ECO:0000259" key="1">
    <source>
        <dbReference type="Pfam" id="PF20032"/>
    </source>
</evidence>
<sequence>MLLAACGPTLDDVEAPLAQQAFAGDEDDPDSHSQGTQLHAAPVRAVQYDNALVRHDGAHREARLLLKAGGIVAVMPLIVNGSTRSLQRCSPTGSPPTGETRNCGFILDGQGVCTPGTRVNLVGGNSNSTRDRCEGAPVLRVCSGEAPCEHLGPGYLASGNSTFSMNACPAVEFVCPDSGVYTALAGPAAPFTSWTMEVSARKGTYPTTHKMMKGEELTGARLYQGATTSAQPWLDIVDVVNARENPVSEGSGAWDPSGQTYLYQVRYTPSGGTASVPLCSLGANWAVPVKGLFNLQGARTESTSSFTLGCDAGVIAKCYRWGYQPWRDGAQPGPITEAHWSCTRMARADYCGVGTSFTQDGTRIRPWDALTPAIIAPPEPNTSPEDLTFEAGWNTTGPTCLSHLRWQHLTASCVPLNPPIYDANGNIVNDCRDPNTPYGPGKCAEICDTAEEAALFYGSRVFNNSAINTL</sequence>
<feature type="domain" description="ADYC" evidence="1">
    <location>
        <begin position="214"/>
        <end position="407"/>
    </location>
</feature>
<dbReference type="eggNOG" id="COG1357">
    <property type="taxonomic scope" value="Bacteria"/>
</dbReference>
<protein>
    <recommendedName>
        <fullName evidence="1">ADYC domain-containing protein</fullName>
    </recommendedName>
</protein>
<evidence type="ECO:0000313" key="3">
    <source>
        <dbReference type="Proteomes" id="UP000009026"/>
    </source>
</evidence>
<dbReference type="KEGG" id="mym:A176_006076"/>
<organism evidence="2 3">
    <name type="scientific">Pseudomyxococcus hansupus</name>
    <dbReference type="NCBI Taxonomy" id="1297742"/>
    <lineage>
        <taxon>Bacteria</taxon>
        <taxon>Pseudomonadati</taxon>
        <taxon>Myxococcota</taxon>
        <taxon>Myxococcia</taxon>
        <taxon>Myxococcales</taxon>
        <taxon>Cystobacterineae</taxon>
        <taxon>Myxococcaceae</taxon>
        <taxon>Pseudomyxococcus</taxon>
    </lineage>
</organism>
<keyword evidence="3" id="KW-1185">Reference proteome</keyword>
<accession>A0A0H4X200</accession>
<dbReference type="Pfam" id="PF20032">
    <property type="entry name" value="ADYC"/>
    <property type="match status" value="1"/>
</dbReference>
<name>A0A0H4X200_9BACT</name>